<comment type="caution">
    <text evidence="1">The sequence shown here is derived from an EMBL/GenBank/DDBJ whole genome shotgun (WGS) entry which is preliminary data.</text>
</comment>
<proteinExistence type="predicted"/>
<dbReference type="EMBL" id="RBIL01000001">
    <property type="protein sequence ID" value="RKQ93360.1"/>
    <property type="molecule type" value="Genomic_DNA"/>
</dbReference>
<gene>
    <name evidence="1" type="ORF">C8N24_3222</name>
</gene>
<evidence type="ECO:0000313" key="1">
    <source>
        <dbReference type="EMBL" id="RKQ93360.1"/>
    </source>
</evidence>
<dbReference type="AlphaFoldDB" id="A0A660LHD8"/>
<evidence type="ECO:0000313" key="2">
    <source>
        <dbReference type="Proteomes" id="UP000278962"/>
    </source>
</evidence>
<dbReference type="RefSeq" id="WP_170179132.1">
    <property type="nucleotide sequence ID" value="NZ_RBIL01000001.1"/>
</dbReference>
<organism evidence="1 2">
    <name type="scientific">Solirubrobacter pauli</name>
    <dbReference type="NCBI Taxonomy" id="166793"/>
    <lineage>
        <taxon>Bacteria</taxon>
        <taxon>Bacillati</taxon>
        <taxon>Actinomycetota</taxon>
        <taxon>Thermoleophilia</taxon>
        <taxon>Solirubrobacterales</taxon>
        <taxon>Solirubrobacteraceae</taxon>
        <taxon>Solirubrobacter</taxon>
    </lineage>
</organism>
<name>A0A660LHD8_9ACTN</name>
<keyword evidence="2" id="KW-1185">Reference proteome</keyword>
<protein>
    <submittedName>
        <fullName evidence="1">Uncharacterized protein</fullName>
    </submittedName>
</protein>
<dbReference type="Proteomes" id="UP000278962">
    <property type="component" value="Unassembled WGS sequence"/>
</dbReference>
<sequence length="54" mass="5879">MSYCPGCGKTVEEAGHETCVRALDPPRWCVHCGRKLKVQVLPTGFKAQCVSCPT</sequence>
<accession>A0A660LHD8</accession>
<reference evidence="1 2" key="1">
    <citation type="submission" date="2018-10" db="EMBL/GenBank/DDBJ databases">
        <title>Genomic Encyclopedia of Archaeal and Bacterial Type Strains, Phase II (KMG-II): from individual species to whole genera.</title>
        <authorList>
            <person name="Goeker M."/>
        </authorList>
    </citation>
    <scope>NUCLEOTIDE SEQUENCE [LARGE SCALE GENOMIC DNA]</scope>
    <source>
        <strain evidence="1 2">DSM 14954</strain>
    </source>
</reference>